<name>A0AC61RLY3_9FIRM</name>
<sequence length="77" mass="9029">MDENYGHLEIRLAELIEKKGLNRNKVSLKAAMNWRQVDRYCENDITRLDTFVLCKLCTALECEIQDLLVFVPAEKEQ</sequence>
<proteinExistence type="predicted"/>
<evidence type="ECO:0000313" key="2">
    <source>
        <dbReference type="Proteomes" id="UP000304953"/>
    </source>
</evidence>
<keyword evidence="2" id="KW-1185">Reference proteome</keyword>
<organism evidence="1 2">
    <name type="scientific">Petralouisia muris</name>
    <dbReference type="NCBI Taxonomy" id="3032872"/>
    <lineage>
        <taxon>Bacteria</taxon>
        <taxon>Bacillati</taxon>
        <taxon>Bacillota</taxon>
        <taxon>Clostridia</taxon>
        <taxon>Lachnospirales</taxon>
        <taxon>Lachnospiraceae</taxon>
        <taxon>Petralouisia</taxon>
    </lineage>
</organism>
<dbReference type="Proteomes" id="UP000304953">
    <property type="component" value="Unassembled WGS sequence"/>
</dbReference>
<gene>
    <name evidence="1" type="ORF">E5329_28335</name>
</gene>
<accession>A0AC61RLY3</accession>
<evidence type="ECO:0000313" key="1">
    <source>
        <dbReference type="EMBL" id="TGY86215.1"/>
    </source>
</evidence>
<protein>
    <submittedName>
        <fullName evidence="1">XRE family transcriptional regulator</fullName>
    </submittedName>
</protein>
<dbReference type="EMBL" id="SRYA01000157">
    <property type="protein sequence ID" value="TGY86215.1"/>
    <property type="molecule type" value="Genomic_DNA"/>
</dbReference>
<reference evidence="1" key="1">
    <citation type="submission" date="2019-04" db="EMBL/GenBank/DDBJ databases">
        <title>Microbes associate with the intestines of laboratory mice.</title>
        <authorList>
            <person name="Navarre W."/>
            <person name="Wong E."/>
            <person name="Huang K."/>
            <person name="Tropini C."/>
            <person name="Ng K."/>
            <person name="Yu B."/>
        </authorList>
    </citation>
    <scope>NUCLEOTIDE SEQUENCE</scope>
    <source>
        <strain evidence="1">NM01_1-7b</strain>
    </source>
</reference>
<comment type="caution">
    <text evidence="1">The sequence shown here is derived from an EMBL/GenBank/DDBJ whole genome shotgun (WGS) entry which is preliminary data.</text>
</comment>